<comment type="caution">
    <text evidence="1">The sequence shown here is derived from an EMBL/GenBank/DDBJ whole genome shotgun (WGS) entry which is preliminary data.</text>
</comment>
<dbReference type="AlphaFoldDB" id="A0A5B7HP17"/>
<gene>
    <name evidence="1" type="ORF">E2C01_067410</name>
</gene>
<keyword evidence="2" id="KW-1185">Reference proteome</keyword>
<sequence>MPHLGRIKCCYQIVEEQKSTVIKRGWVSQAAQHRWRPRVVSEVRGRGGREGERESRAELGCYRDLRISQPNW</sequence>
<proteinExistence type="predicted"/>
<name>A0A5B7HP17_PORTR</name>
<reference evidence="1 2" key="1">
    <citation type="submission" date="2019-05" db="EMBL/GenBank/DDBJ databases">
        <title>Another draft genome of Portunus trituberculatus and its Hox gene families provides insights of decapod evolution.</title>
        <authorList>
            <person name="Jeong J.-H."/>
            <person name="Song I."/>
            <person name="Kim S."/>
            <person name="Choi T."/>
            <person name="Kim D."/>
            <person name="Ryu S."/>
            <person name="Kim W."/>
        </authorList>
    </citation>
    <scope>NUCLEOTIDE SEQUENCE [LARGE SCALE GENOMIC DNA]</scope>
    <source>
        <tissue evidence="1">Muscle</tissue>
    </source>
</reference>
<organism evidence="1 2">
    <name type="scientific">Portunus trituberculatus</name>
    <name type="common">Swimming crab</name>
    <name type="synonym">Neptunus trituberculatus</name>
    <dbReference type="NCBI Taxonomy" id="210409"/>
    <lineage>
        <taxon>Eukaryota</taxon>
        <taxon>Metazoa</taxon>
        <taxon>Ecdysozoa</taxon>
        <taxon>Arthropoda</taxon>
        <taxon>Crustacea</taxon>
        <taxon>Multicrustacea</taxon>
        <taxon>Malacostraca</taxon>
        <taxon>Eumalacostraca</taxon>
        <taxon>Eucarida</taxon>
        <taxon>Decapoda</taxon>
        <taxon>Pleocyemata</taxon>
        <taxon>Brachyura</taxon>
        <taxon>Eubrachyura</taxon>
        <taxon>Portunoidea</taxon>
        <taxon>Portunidae</taxon>
        <taxon>Portuninae</taxon>
        <taxon>Portunus</taxon>
    </lineage>
</organism>
<dbReference type="EMBL" id="VSRR010036064">
    <property type="protein sequence ID" value="MPC73092.1"/>
    <property type="molecule type" value="Genomic_DNA"/>
</dbReference>
<evidence type="ECO:0000313" key="2">
    <source>
        <dbReference type="Proteomes" id="UP000324222"/>
    </source>
</evidence>
<dbReference type="Proteomes" id="UP000324222">
    <property type="component" value="Unassembled WGS sequence"/>
</dbReference>
<protein>
    <submittedName>
        <fullName evidence="1">Uncharacterized protein</fullName>
    </submittedName>
</protein>
<accession>A0A5B7HP17</accession>
<evidence type="ECO:0000313" key="1">
    <source>
        <dbReference type="EMBL" id="MPC73092.1"/>
    </source>
</evidence>